<feature type="compositionally biased region" description="Basic residues" evidence="1">
    <location>
        <begin position="128"/>
        <end position="144"/>
    </location>
</feature>
<dbReference type="RefSeq" id="XP_024325190.1">
    <property type="nucleotide sequence ID" value="XM_024466653.1"/>
</dbReference>
<dbReference type="AlphaFoldDB" id="A0A177ACV4"/>
<dbReference type="OrthoDB" id="5421971at2759"/>
<evidence type="ECO:0000313" key="2">
    <source>
        <dbReference type="EMBL" id="OAF59907.1"/>
    </source>
</evidence>
<dbReference type="eggNOG" id="ENOG502RJ2Z">
    <property type="taxonomic scope" value="Eukaryota"/>
</dbReference>
<protein>
    <submittedName>
        <fullName evidence="2">Uncharacterized protein</fullName>
    </submittedName>
</protein>
<dbReference type="VEuPathDB" id="FungiDB:GMDG_04593"/>
<accession>A0A177ACV4</accession>
<evidence type="ECO:0000256" key="1">
    <source>
        <dbReference type="SAM" id="MobiDB-lite"/>
    </source>
</evidence>
<sequence>MAPLLEDPRIRQTWNNISHNAETATETAAAGIWSFVHDYINPCFASMGESIEQCTTQCFPDREERARRLRERDRARGRAEYSFDFYDDWDDEDAGASGGLLGWGNDELDRLLAGSGSNSHGPDDQPSGRKRKMSYGTRRTTKRRGTLDGLPDPTIIPSTSALGFLQRLPFKFGGTLRYKPSAADLQDHPGTHRAELGDDAEAEPLIDDDHSDDSDAGDLNIKKTRPRSSTSASGDTSDSFRSRGDLFPSDGEDDAVPLSDEFATALGRRGTVTTLEDHSSSKTRNSSKGKSRERSAAMSRALSGTSHSSNQSLSGLGSKTDESAAQPLDGLNEEDSNIPHLSELQQEEERLRQQEEAELQSKREAALKLASERGLGSGELRSGLQTPMRQSLRTRNSEDHLSPKTANAAEVDTNPSSEPAVTNGLTNGSSNEATSDSEETAEPDFVPARLPRF</sequence>
<feature type="compositionally biased region" description="Polar residues" evidence="1">
    <location>
        <begin position="413"/>
        <end position="434"/>
    </location>
</feature>
<dbReference type="GeneID" id="36286081"/>
<feature type="compositionally biased region" description="Basic and acidic residues" evidence="1">
    <location>
        <begin position="347"/>
        <end position="366"/>
    </location>
</feature>
<feature type="compositionally biased region" description="Polar residues" evidence="1">
    <location>
        <begin position="302"/>
        <end position="317"/>
    </location>
</feature>
<dbReference type="Proteomes" id="UP000077154">
    <property type="component" value="Unassembled WGS sequence"/>
</dbReference>
<feature type="compositionally biased region" description="Acidic residues" evidence="1">
    <location>
        <begin position="203"/>
        <end position="216"/>
    </location>
</feature>
<gene>
    <name evidence="2" type="ORF">VC83_03004</name>
</gene>
<feature type="compositionally biased region" description="Polar residues" evidence="1">
    <location>
        <begin position="385"/>
        <end position="394"/>
    </location>
</feature>
<feature type="compositionally biased region" description="Low complexity" evidence="1">
    <location>
        <begin position="228"/>
        <end position="237"/>
    </location>
</feature>
<proteinExistence type="predicted"/>
<reference evidence="2" key="1">
    <citation type="submission" date="2016-03" db="EMBL/GenBank/DDBJ databases">
        <title>Updated assembly of Pseudogymnoascus destructans, the fungus causing white-nose syndrome of bats.</title>
        <authorList>
            <person name="Palmer J.M."/>
            <person name="Drees K.P."/>
            <person name="Foster J.T."/>
            <person name="Lindner D.L."/>
        </authorList>
    </citation>
    <scope>NUCLEOTIDE SEQUENCE [LARGE SCALE GENOMIC DNA]</scope>
    <source>
        <strain evidence="2">20631-21</strain>
    </source>
</reference>
<feature type="region of interest" description="Disordered" evidence="1">
    <location>
        <begin position="203"/>
        <end position="453"/>
    </location>
</feature>
<feature type="compositionally biased region" description="Low complexity" evidence="1">
    <location>
        <begin position="372"/>
        <end position="384"/>
    </location>
</feature>
<organism evidence="2">
    <name type="scientific">Pseudogymnoascus destructans</name>
    <dbReference type="NCBI Taxonomy" id="655981"/>
    <lineage>
        <taxon>Eukaryota</taxon>
        <taxon>Fungi</taxon>
        <taxon>Dikarya</taxon>
        <taxon>Ascomycota</taxon>
        <taxon>Pezizomycotina</taxon>
        <taxon>Leotiomycetes</taxon>
        <taxon>Thelebolales</taxon>
        <taxon>Thelebolaceae</taxon>
        <taxon>Pseudogymnoascus</taxon>
    </lineage>
</organism>
<dbReference type="EMBL" id="KV441392">
    <property type="protein sequence ID" value="OAF59907.1"/>
    <property type="molecule type" value="Genomic_DNA"/>
</dbReference>
<name>A0A177ACV4_9PEZI</name>
<feature type="region of interest" description="Disordered" evidence="1">
    <location>
        <begin position="112"/>
        <end position="158"/>
    </location>
</feature>